<protein>
    <recommendedName>
        <fullName evidence="1">HTH cro/C1-type domain-containing protein</fullName>
    </recommendedName>
</protein>
<name>A0A1M5MWZ9_9BACI</name>
<sequence length="132" mass="15996">MEGFLSRVEKFMEIRNLTRKEVSEQLGYSEEQFDQILHDEEWPDIYIVIRLSRLLKVSMDYLLLGKEHFVDNNSEISYEKVEELVFLLEKYNLESFMDMEKWSRIDKEGLISVNNKFYELLSKAEERKNRTQ</sequence>
<dbReference type="PROSITE" id="PS50943">
    <property type="entry name" value="HTH_CROC1"/>
    <property type="match status" value="1"/>
</dbReference>
<keyword evidence="3" id="KW-1185">Reference proteome</keyword>
<accession>A0A1M5MWZ9</accession>
<organism evidence="2 3">
    <name type="scientific">Ornithinibacillus halophilus</name>
    <dbReference type="NCBI Taxonomy" id="930117"/>
    <lineage>
        <taxon>Bacteria</taxon>
        <taxon>Bacillati</taxon>
        <taxon>Bacillota</taxon>
        <taxon>Bacilli</taxon>
        <taxon>Bacillales</taxon>
        <taxon>Bacillaceae</taxon>
        <taxon>Ornithinibacillus</taxon>
    </lineage>
</organism>
<dbReference type="SMART" id="SM00530">
    <property type="entry name" value="HTH_XRE"/>
    <property type="match status" value="1"/>
</dbReference>
<gene>
    <name evidence="2" type="ORF">SAMN05216225_10679</name>
</gene>
<dbReference type="OrthoDB" id="8115576at2"/>
<dbReference type="AlphaFoldDB" id="A0A1M5MWZ9"/>
<evidence type="ECO:0000313" key="2">
    <source>
        <dbReference type="EMBL" id="SHG81870.1"/>
    </source>
</evidence>
<dbReference type="EMBL" id="FQVW01000067">
    <property type="protein sequence ID" value="SHG81870.1"/>
    <property type="molecule type" value="Genomic_DNA"/>
</dbReference>
<reference evidence="2 3" key="1">
    <citation type="submission" date="2016-11" db="EMBL/GenBank/DDBJ databases">
        <authorList>
            <person name="Jaros S."/>
            <person name="Januszkiewicz K."/>
            <person name="Wedrychowicz H."/>
        </authorList>
    </citation>
    <scope>NUCLEOTIDE SEQUENCE [LARGE SCALE GENOMIC DNA]</scope>
    <source>
        <strain evidence="2 3">IBRC-M 10683</strain>
    </source>
</reference>
<dbReference type="GO" id="GO:0003677">
    <property type="term" value="F:DNA binding"/>
    <property type="evidence" value="ECO:0007669"/>
    <property type="project" value="InterPro"/>
</dbReference>
<dbReference type="Proteomes" id="UP000183988">
    <property type="component" value="Unassembled WGS sequence"/>
</dbReference>
<dbReference type="RefSeq" id="WP_072891943.1">
    <property type="nucleotide sequence ID" value="NZ_FQVW01000067.1"/>
</dbReference>
<feature type="domain" description="HTH cro/C1-type" evidence="1">
    <location>
        <begin position="8"/>
        <end position="62"/>
    </location>
</feature>
<proteinExistence type="predicted"/>
<evidence type="ECO:0000259" key="1">
    <source>
        <dbReference type="PROSITE" id="PS50943"/>
    </source>
</evidence>
<dbReference type="InterPro" id="IPR010982">
    <property type="entry name" value="Lambda_DNA-bd_dom_sf"/>
</dbReference>
<evidence type="ECO:0000313" key="3">
    <source>
        <dbReference type="Proteomes" id="UP000183988"/>
    </source>
</evidence>
<dbReference type="STRING" id="930117.SAMN05216225_10679"/>
<dbReference type="InterPro" id="IPR001387">
    <property type="entry name" value="Cro/C1-type_HTH"/>
</dbReference>
<dbReference type="SUPFAM" id="SSF47413">
    <property type="entry name" value="lambda repressor-like DNA-binding domains"/>
    <property type="match status" value="1"/>
</dbReference>
<dbReference type="Gene3D" id="1.10.260.40">
    <property type="entry name" value="lambda repressor-like DNA-binding domains"/>
    <property type="match status" value="1"/>
</dbReference>